<feature type="region of interest" description="Disordered" evidence="1">
    <location>
        <begin position="117"/>
        <end position="139"/>
    </location>
</feature>
<proteinExistence type="predicted"/>
<organism evidence="3 4">
    <name type="scientific">Coemansia pectinata</name>
    <dbReference type="NCBI Taxonomy" id="1052879"/>
    <lineage>
        <taxon>Eukaryota</taxon>
        <taxon>Fungi</taxon>
        <taxon>Fungi incertae sedis</taxon>
        <taxon>Zoopagomycota</taxon>
        <taxon>Kickxellomycotina</taxon>
        <taxon>Kickxellomycetes</taxon>
        <taxon>Kickxellales</taxon>
        <taxon>Kickxellaceae</taxon>
        <taxon>Coemansia</taxon>
    </lineage>
</organism>
<dbReference type="EMBL" id="JANBUH010000171">
    <property type="protein sequence ID" value="KAJ2753674.1"/>
    <property type="molecule type" value="Genomic_DNA"/>
</dbReference>
<name>A0A9W8GWD6_9FUNG</name>
<feature type="region of interest" description="Disordered" evidence="1">
    <location>
        <begin position="154"/>
        <end position="179"/>
    </location>
</feature>
<keyword evidence="4" id="KW-1185">Reference proteome</keyword>
<gene>
    <name evidence="3" type="ORF">GGI19_002963</name>
</gene>
<comment type="caution">
    <text evidence="3">The sequence shown here is derived from an EMBL/GenBank/DDBJ whole genome shotgun (WGS) entry which is preliminary data.</text>
</comment>
<keyword evidence="2" id="KW-1133">Transmembrane helix</keyword>
<reference evidence="3" key="1">
    <citation type="submission" date="2022-07" db="EMBL/GenBank/DDBJ databases">
        <title>Phylogenomic reconstructions and comparative analyses of Kickxellomycotina fungi.</title>
        <authorList>
            <person name="Reynolds N.K."/>
            <person name="Stajich J.E."/>
            <person name="Barry K."/>
            <person name="Grigoriev I.V."/>
            <person name="Crous P."/>
            <person name="Smith M.E."/>
        </authorList>
    </citation>
    <scope>NUCLEOTIDE SEQUENCE</scope>
    <source>
        <strain evidence="3">BCRC 34297</strain>
    </source>
</reference>
<dbReference type="Proteomes" id="UP001140011">
    <property type="component" value="Unassembled WGS sequence"/>
</dbReference>
<protein>
    <submittedName>
        <fullName evidence="3">Uncharacterized protein</fullName>
    </submittedName>
</protein>
<evidence type="ECO:0000313" key="3">
    <source>
        <dbReference type="EMBL" id="KAJ2753674.1"/>
    </source>
</evidence>
<feature type="compositionally biased region" description="Basic residues" evidence="1">
    <location>
        <begin position="169"/>
        <end position="178"/>
    </location>
</feature>
<keyword evidence="2" id="KW-0812">Transmembrane</keyword>
<accession>A0A9W8GWD6</accession>
<sequence length="353" mass="37819">MFVSEYLQFSESVNVVNISRGIWTMVTARNALAISTVCAFVVATLTLWNQPRRAMLLKRTVGHVLEAGFGTGDGNSGKPLLPRFIRRLFHSQLPQFDTRRDSGLALEKVDSEGAYQHNGRHDVCASPGSAPDTPPPPLPPPLLPLICSGSELGAGASDPASMQHVGGGAKRRHRRHGGRKDIRVAATVSAARPMAKQLQRIMYRAMLVASRRHRPTVSSEPLLPSPPALMAIPAEAEFATTGQAIDGVETESVMTDLAGEVEAVEPLAVAGPTQAPMADDDPVVDVTQPRRYRPAPIGQRSAGDTPPLPFYALAPSTAAPLLGSVRASPMALDWPPQIGTDPEFSLFSSDFFR</sequence>
<feature type="transmembrane region" description="Helical" evidence="2">
    <location>
        <begin position="31"/>
        <end position="49"/>
    </location>
</feature>
<keyword evidence="2" id="KW-0472">Membrane</keyword>
<evidence type="ECO:0000256" key="1">
    <source>
        <dbReference type="SAM" id="MobiDB-lite"/>
    </source>
</evidence>
<dbReference type="AlphaFoldDB" id="A0A9W8GWD6"/>
<evidence type="ECO:0000256" key="2">
    <source>
        <dbReference type="SAM" id="Phobius"/>
    </source>
</evidence>
<evidence type="ECO:0000313" key="4">
    <source>
        <dbReference type="Proteomes" id="UP001140011"/>
    </source>
</evidence>
<dbReference type="OrthoDB" id="5547083at2759"/>